<dbReference type="Proteomes" id="UP000216020">
    <property type="component" value="Unassembled WGS sequence"/>
</dbReference>
<dbReference type="InterPro" id="IPR008040">
    <property type="entry name" value="Hydant_A_N"/>
</dbReference>
<reference evidence="7" key="1">
    <citation type="submission" date="2017-05" db="EMBL/GenBank/DDBJ databases">
        <title>Complete and WGS of Bordetella genogroups.</title>
        <authorList>
            <person name="Spilker T."/>
            <person name="Lipuma J."/>
        </authorList>
    </citation>
    <scope>NUCLEOTIDE SEQUENCE [LARGE SCALE GENOMIC DNA]</scope>
    <source>
        <strain evidence="7">AU16122</strain>
    </source>
</reference>
<dbReference type="InterPro" id="IPR003692">
    <property type="entry name" value="Hydantoinase_B"/>
</dbReference>
<protein>
    <recommendedName>
        <fullName evidence="8">Methylhydantoinase</fullName>
    </recommendedName>
</protein>
<name>A0A261SDA2_9BORD</name>
<dbReference type="InterPro" id="IPR049517">
    <property type="entry name" value="ACX-like_C"/>
</dbReference>
<evidence type="ECO:0000313" key="7">
    <source>
        <dbReference type="Proteomes" id="UP000216020"/>
    </source>
</evidence>
<organism evidence="6 7">
    <name type="scientific">Bordetella genomosp. 10</name>
    <dbReference type="NCBI Taxonomy" id="1416804"/>
    <lineage>
        <taxon>Bacteria</taxon>
        <taxon>Pseudomonadati</taxon>
        <taxon>Pseudomonadota</taxon>
        <taxon>Betaproteobacteria</taxon>
        <taxon>Burkholderiales</taxon>
        <taxon>Alcaligenaceae</taxon>
        <taxon>Bordetella</taxon>
    </lineage>
</organism>
<evidence type="ECO:0000259" key="2">
    <source>
        <dbReference type="Pfam" id="PF01968"/>
    </source>
</evidence>
<comment type="similarity">
    <text evidence="1">Belongs to the oxoprolinase family.</text>
</comment>
<feature type="domain" description="Hydantoinase B/oxoprolinase" evidence="3">
    <location>
        <begin position="709"/>
        <end position="1217"/>
    </location>
</feature>
<dbReference type="InterPro" id="IPR045079">
    <property type="entry name" value="Oxoprolinase-like"/>
</dbReference>
<keyword evidence="7" id="KW-1185">Reference proteome</keyword>
<evidence type="ECO:0000259" key="3">
    <source>
        <dbReference type="Pfam" id="PF02538"/>
    </source>
</evidence>
<dbReference type="GO" id="GO:0006749">
    <property type="term" value="P:glutathione metabolic process"/>
    <property type="evidence" value="ECO:0007669"/>
    <property type="project" value="TreeGrafter"/>
</dbReference>
<dbReference type="InterPro" id="IPR002821">
    <property type="entry name" value="Hydantoinase_A"/>
</dbReference>
<dbReference type="PANTHER" id="PTHR11365">
    <property type="entry name" value="5-OXOPROLINASE RELATED"/>
    <property type="match status" value="1"/>
</dbReference>
<dbReference type="RefSeq" id="WP_094853772.1">
    <property type="nucleotide sequence ID" value="NZ_NEVM01000002.1"/>
</dbReference>
<evidence type="ECO:0000259" key="5">
    <source>
        <dbReference type="Pfam" id="PF19278"/>
    </source>
</evidence>
<dbReference type="GO" id="GO:0005829">
    <property type="term" value="C:cytosol"/>
    <property type="evidence" value="ECO:0007669"/>
    <property type="project" value="TreeGrafter"/>
</dbReference>
<dbReference type="Pfam" id="PF02538">
    <property type="entry name" value="Hydantoinase_B"/>
    <property type="match status" value="1"/>
</dbReference>
<dbReference type="EMBL" id="NEVM01000002">
    <property type="protein sequence ID" value="OZI34780.1"/>
    <property type="molecule type" value="Genomic_DNA"/>
</dbReference>
<evidence type="ECO:0000259" key="4">
    <source>
        <dbReference type="Pfam" id="PF05378"/>
    </source>
</evidence>
<evidence type="ECO:0000313" key="6">
    <source>
        <dbReference type="EMBL" id="OZI34780.1"/>
    </source>
</evidence>
<comment type="caution">
    <text evidence="6">The sequence shown here is derived from an EMBL/GenBank/DDBJ whole genome shotgun (WGS) entry which is preliminary data.</text>
</comment>
<dbReference type="Pfam" id="PF19278">
    <property type="entry name" value="Hydant_A_C"/>
    <property type="match status" value="1"/>
</dbReference>
<proteinExistence type="inferred from homology"/>
<accession>A0A261SDA2</accession>
<dbReference type="AlphaFoldDB" id="A0A261SDA2"/>
<dbReference type="SUPFAM" id="SSF53067">
    <property type="entry name" value="Actin-like ATPase domain"/>
    <property type="match status" value="1"/>
</dbReference>
<dbReference type="Pfam" id="PF01968">
    <property type="entry name" value="Hydantoinase_A"/>
    <property type="match status" value="1"/>
</dbReference>
<dbReference type="InterPro" id="IPR043129">
    <property type="entry name" value="ATPase_NBD"/>
</dbReference>
<dbReference type="OrthoDB" id="9768323at2"/>
<dbReference type="Pfam" id="PF05378">
    <property type="entry name" value="Hydant_A_N"/>
    <property type="match status" value="1"/>
</dbReference>
<evidence type="ECO:0008006" key="8">
    <source>
        <dbReference type="Google" id="ProtNLM"/>
    </source>
</evidence>
<feature type="domain" description="Hydantoinase/oxoprolinase N-terminal" evidence="4">
    <location>
        <begin position="10"/>
        <end position="186"/>
    </location>
</feature>
<gene>
    <name evidence="6" type="ORF">CAL29_15025</name>
</gene>
<sequence>MKLNQMRLSLGVDIGGTFTDIVVLDEATHRVWSFKELTTPQAPAQGVIRGIAKLFEREGFQMAQVGRVVHATTLFTNALIERRGAKVGFITTAGFRDLVAIGRERKYDIYDLQIEMVAPLCGRDACYEVAERMDAAGAAVAPLDESALLAAVEQALADGCKSLAVGLVNAYVNPAHEKQARRAIERRFPDVPLSVSHEIANEVREYDRFCTVMANAYIQPLAIGYLNVLAGELKQLGLACPLFVMRSNGGLTTVQEAARAPIQLLESGPAAGTLAAAYFARTCGSENFVALDLGGTTAKLCAVEKGEPLVSHVFEAARQKRFTPESGLPIRIPTVDLIEIGAGGGGIARVDNLGLLKVGPTSAGSEPGPAAYGRGGDQPTVSDANLLLGYLNPGYFANGEITLDRGRSEDVFGRLGGQLDVAMDAAACGVHDLANESMAAAARVHAAERGQDPSRLSLLVTGGGGPIHGGGVARKLKISTLICPAAAGVASAIGLVLAPVRVDCARFLGAKLAADTLPAILAAYASLGDEAVTQVSGMLPGQGAAQLTCVAEMRYAGQGFELSVSLTEALAASDPAAAIRAAFEAQYGAVFGQTLAWGVIELTMLRVTATVTLVDPDAVLSFPESGPDGGADAKVAERDILIPGDAGACRASVYRWHAIAEGQEVDGPAVVEQPGSTLVLARGDRLRMGKGGTAVVSIAGATSHNTQFDSVSLEIFWRRLIAIVDEAAAALVRTSFSTVVRESDDFSVVLTDAQGHALAQGTKSIPVFIGSLPRTVRHFIAHFGLDDIHEGDVYVTNDAWLGTGHLSDINVAAPIFHQGKLVAFAASTAHAVDIGGNSNAYAIPDIFQEGFQIPIMKLKERGVVNGAILQLLSKNVRAPDQVVGDLFGQISALSVMTRRLKTVMQEWNLDHLEDFARESFARTDNATRNSIRAIPNGVYPASQWMDGLGAPLKLDARVIVEDERVTVDYEGTSDEVRAALNVAYCYTHAFTVYALKCLLDPDSPNNEGSFRALEVRAPEGSILNHRFPLSGGNRATVGHYLPSLVFQALAPALPGKIQASAGAPIWAMLIKGKTDDGENVMIKGFFNGGVGGSYARHGLSTLSWPSNISGAPVEVLERLGPVRVNYRRLRAGSGGQGWRRGGDGVDMEFLITRPGTYTLNMVGDRVHHGAPGLFGGAAGQTGQALLNGVQIDLRKSHDLKAGDVLIVRTPGGGGFGQAGWTEDDARALLAN</sequence>
<dbReference type="GO" id="GO:0017168">
    <property type="term" value="F:5-oxoprolinase (ATP-hydrolyzing) activity"/>
    <property type="evidence" value="ECO:0007669"/>
    <property type="project" value="TreeGrafter"/>
</dbReference>
<evidence type="ECO:0000256" key="1">
    <source>
        <dbReference type="ARBA" id="ARBA00010403"/>
    </source>
</evidence>
<feature type="domain" description="Hydantoinase A/oxoprolinase" evidence="2">
    <location>
        <begin position="208"/>
        <end position="502"/>
    </location>
</feature>
<dbReference type="PANTHER" id="PTHR11365:SF23">
    <property type="entry name" value="HYPOTHETICAL 5-OXOPROLINASE (EUROFUNG)-RELATED"/>
    <property type="match status" value="1"/>
</dbReference>
<feature type="domain" description="Acetophenone carboxylase-like C-terminal" evidence="5">
    <location>
        <begin position="520"/>
        <end position="688"/>
    </location>
</feature>